<proteinExistence type="predicted"/>
<gene>
    <name evidence="1" type="ORF">VTK73DRAFT_6834</name>
</gene>
<dbReference type="EMBL" id="JAZHXJ010000004">
    <property type="protein sequence ID" value="KAL1884165.1"/>
    <property type="molecule type" value="Genomic_DNA"/>
</dbReference>
<sequence>MVSEGAREPFDTMIPSFESSGTFPYLRTILKVSLPRRTLCYTWIYDLGGNREACGERGWRAAIGPWLASVCPPASPGLDHSSGCAERQREQ</sequence>
<evidence type="ECO:0000313" key="2">
    <source>
        <dbReference type="Proteomes" id="UP001586593"/>
    </source>
</evidence>
<reference evidence="1 2" key="1">
    <citation type="journal article" date="2024" name="Commun. Biol.">
        <title>Comparative genomic analysis of thermophilic fungi reveals convergent evolutionary adaptations and gene losses.</title>
        <authorList>
            <person name="Steindorff A.S."/>
            <person name="Aguilar-Pontes M.V."/>
            <person name="Robinson A.J."/>
            <person name="Andreopoulos B."/>
            <person name="LaButti K."/>
            <person name="Kuo A."/>
            <person name="Mondo S."/>
            <person name="Riley R."/>
            <person name="Otillar R."/>
            <person name="Haridas S."/>
            <person name="Lipzen A."/>
            <person name="Grimwood J."/>
            <person name="Schmutz J."/>
            <person name="Clum A."/>
            <person name="Reid I.D."/>
            <person name="Moisan M.C."/>
            <person name="Butler G."/>
            <person name="Nguyen T.T.M."/>
            <person name="Dewar K."/>
            <person name="Conant G."/>
            <person name="Drula E."/>
            <person name="Henrissat B."/>
            <person name="Hansel C."/>
            <person name="Singer S."/>
            <person name="Hutchinson M.I."/>
            <person name="de Vries R.P."/>
            <person name="Natvig D.O."/>
            <person name="Powell A.J."/>
            <person name="Tsang A."/>
            <person name="Grigoriev I.V."/>
        </authorList>
    </citation>
    <scope>NUCLEOTIDE SEQUENCE [LARGE SCALE GENOMIC DNA]</scope>
    <source>
        <strain evidence="1 2">ATCC 24622</strain>
    </source>
</reference>
<dbReference type="Proteomes" id="UP001586593">
    <property type="component" value="Unassembled WGS sequence"/>
</dbReference>
<keyword evidence="2" id="KW-1185">Reference proteome</keyword>
<protein>
    <submittedName>
        <fullName evidence="1">Uncharacterized protein</fullName>
    </submittedName>
</protein>
<accession>A0ABR3Y8D0</accession>
<comment type="caution">
    <text evidence="1">The sequence shown here is derived from an EMBL/GenBank/DDBJ whole genome shotgun (WGS) entry which is preliminary data.</text>
</comment>
<organism evidence="1 2">
    <name type="scientific">Phialemonium thermophilum</name>
    <dbReference type="NCBI Taxonomy" id="223376"/>
    <lineage>
        <taxon>Eukaryota</taxon>
        <taxon>Fungi</taxon>
        <taxon>Dikarya</taxon>
        <taxon>Ascomycota</taxon>
        <taxon>Pezizomycotina</taxon>
        <taxon>Sordariomycetes</taxon>
        <taxon>Sordariomycetidae</taxon>
        <taxon>Cephalothecales</taxon>
        <taxon>Cephalothecaceae</taxon>
        <taxon>Phialemonium</taxon>
    </lineage>
</organism>
<name>A0ABR3Y8D0_9PEZI</name>
<evidence type="ECO:0000313" key="1">
    <source>
        <dbReference type="EMBL" id="KAL1884165.1"/>
    </source>
</evidence>